<dbReference type="InterPro" id="IPR058053">
    <property type="entry name" value="RamC_C"/>
</dbReference>
<dbReference type="PROSITE" id="PS50011">
    <property type="entry name" value="PROTEIN_KINASE_DOM"/>
    <property type="match status" value="1"/>
</dbReference>
<dbReference type="InterPro" id="IPR011009">
    <property type="entry name" value="Kinase-like_dom_sf"/>
</dbReference>
<dbReference type="Gene3D" id="1.10.510.10">
    <property type="entry name" value="Transferase(Phosphotransferase) domain 1"/>
    <property type="match status" value="1"/>
</dbReference>
<dbReference type="SUPFAM" id="SSF56112">
    <property type="entry name" value="Protein kinase-like (PK-like)"/>
    <property type="match status" value="1"/>
</dbReference>
<dbReference type="InterPro" id="IPR008266">
    <property type="entry name" value="Tyr_kinase_AS"/>
</dbReference>
<reference evidence="3" key="1">
    <citation type="submission" date="2023-06" db="EMBL/GenBank/DDBJ databases">
        <title>Gycomyces niveus sp.nov., a novel actinomycete isolated from soil in Shouguang.</title>
        <authorList>
            <person name="Yang X."/>
            <person name="Zhao J."/>
        </authorList>
    </citation>
    <scope>NUCLEOTIDE SEQUENCE</scope>
    <source>
        <strain evidence="3">NEAU C2</strain>
    </source>
</reference>
<evidence type="ECO:0000313" key="3">
    <source>
        <dbReference type="EMBL" id="MDN3243174.1"/>
    </source>
</evidence>
<comment type="caution">
    <text evidence="3">The sequence shown here is derived from an EMBL/GenBank/DDBJ whole genome shotgun (WGS) entry which is preliminary data.</text>
</comment>
<evidence type="ECO:0000259" key="2">
    <source>
        <dbReference type="PROSITE" id="PS50011"/>
    </source>
</evidence>
<evidence type="ECO:0000256" key="1">
    <source>
        <dbReference type="SAM" id="MobiDB-lite"/>
    </source>
</evidence>
<gene>
    <name evidence="3" type="primary">lanKC</name>
    <name evidence="3" type="ORF">QWI33_25860</name>
</gene>
<feature type="region of interest" description="Disordered" evidence="1">
    <location>
        <begin position="874"/>
        <end position="899"/>
    </location>
</feature>
<protein>
    <submittedName>
        <fullName evidence="3">Class III lanthionine synthetase LanKC</fullName>
    </submittedName>
</protein>
<accession>A0ABT7YX04</accession>
<dbReference type="SUPFAM" id="SSF158745">
    <property type="entry name" value="LanC-like"/>
    <property type="match status" value="1"/>
</dbReference>
<keyword evidence="4" id="KW-1185">Reference proteome</keyword>
<sequence>MTLFDAKLLQLYTSSSKLWFTDPSLQPVSPKYLEIVRSHVGPSARFDQSGNWTMVDQGTGEGVEQGWKIHVSALNSNAEAVLDRTVAALAELKVDFKFLSDEARLADSNSRLMPRGNGCKFITVYPVSELQCGHLLGILYEALRDFKGPRILSDRRYRDCAVLYYRFGGHRPLWQMTTTGAPMAMIRNPENGELVPDMRLPHWSPPEWIRYDPFAAEEPAAVQGIVLADRYRVESALRFTNIGGIYLGTDLETGRQIVAKEARPGTDTLPDRDMDAVSIRRNEYSMLSRLKGSNGIVEPIDYFVQDEHAFLIIEFLDESVHLLSFITGRHPLLTLDGADAYEDYFRTAVHVWIEVATTIARLHDARVVHGDLSLLNIMLDWRTGDDLPHVTLIDFESAVCLDEHETSYLISTGFTPMNQRQDRLPKFANDVFALGTLMLACLFPSTEPGIADRRQFHRLIGNLNADLPLPEGLAELVTAMTDEDPLRRPPIEAVVARLKQLKPKAPEAVGPAGRLEAEASKLDLMRLVSGIGFASTLDRSDRAYAGDPMLYSTNPLSVAYGVVGVMRALAYMGQTDLSGPRSWLLQRRIHADDLPPGLYLGMSGIAWACDELGMREYAHDVMALANGHSLIGESSTVFDGDAGVVFANLHFWHRSGDTTYLETAARLAERVRQALESSQFDRPGFAFGASGSALALLYAGTATGDDKLELAGLNLIREVMSHARAMDAGYRSIPETLDVKYRETVSPYWLSGSAGVGGAALRFWLRFQEEDLQRFVDDLVVDASRKYTMMPGYLSGLSGMGDFLLDVHSFTGKDEALRGACRVAEGIAIFAREEDGHLLFPGSQLLRHSADFATGAAGIGMFLHRLEGVRAGGDPGPVQLLPDHLPQRAKPRPTPGERL</sequence>
<dbReference type="NCBIfam" id="NF038151">
    <property type="entry name" value="lanthi_synth_III"/>
    <property type="match status" value="1"/>
</dbReference>
<organism evidence="3 4">
    <name type="scientific">Glycomyces tritici</name>
    <dbReference type="NCBI Taxonomy" id="2665176"/>
    <lineage>
        <taxon>Bacteria</taxon>
        <taxon>Bacillati</taxon>
        <taxon>Actinomycetota</taxon>
        <taxon>Actinomycetes</taxon>
        <taxon>Glycomycetales</taxon>
        <taxon>Glycomycetaceae</taxon>
        <taxon>Glycomyces</taxon>
    </lineage>
</organism>
<dbReference type="Gene3D" id="3.30.200.20">
    <property type="entry name" value="Phosphorylase Kinase, domain 1"/>
    <property type="match status" value="1"/>
</dbReference>
<dbReference type="InterPro" id="IPR057929">
    <property type="entry name" value="RamC_N"/>
</dbReference>
<proteinExistence type="predicted"/>
<dbReference type="InterPro" id="IPR053524">
    <property type="entry name" value="Aerial_hyphae_peptide-synth"/>
</dbReference>
<dbReference type="EMBL" id="JAUEMJ010000011">
    <property type="protein sequence ID" value="MDN3243174.1"/>
    <property type="molecule type" value="Genomic_DNA"/>
</dbReference>
<dbReference type="PANTHER" id="PTHR44167:SF24">
    <property type="entry name" value="SERINE_THREONINE-PROTEIN KINASE CHK2"/>
    <property type="match status" value="1"/>
</dbReference>
<dbReference type="InterPro" id="IPR000719">
    <property type="entry name" value="Prot_kinase_dom"/>
</dbReference>
<feature type="domain" description="Protein kinase" evidence="2">
    <location>
        <begin position="231"/>
        <end position="501"/>
    </location>
</feature>
<dbReference type="SMART" id="SM00220">
    <property type="entry name" value="S_TKc"/>
    <property type="match status" value="1"/>
</dbReference>
<dbReference type="SMART" id="SM01260">
    <property type="entry name" value="LANC_like"/>
    <property type="match status" value="1"/>
</dbReference>
<dbReference type="Proteomes" id="UP001171902">
    <property type="component" value="Unassembled WGS sequence"/>
</dbReference>
<dbReference type="Gene3D" id="1.50.10.20">
    <property type="match status" value="1"/>
</dbReference>
<name>A0ABT7YX04_9ACTN</name>
<dbReference type="Pfam" id="PF00069">
    <property type="entry name" value="Pkinase"/>
    <property type="match status" value="1"/>
</dbReference>
<dbReference type="Pfam" id="PF25816">
    <property type="entry name" value="RamC_N"/>
    <property type="match status" value="1"/>
</dbReference>
<dbReference type="PANTHER" id="PTHR44167">
    <property type="entry name" value="OVARIAN-SPECIFIC SERINE/THREONINE-PROTEIN KINASE LOK-RELATED"/>
    <property type="match status" value="1"/>
</dbReference>
<evidence type="ECO:0000313" key="4">
    <source>
        <dbReference type="Proteomes" id="UP001171902"/>
    </source>
</evidence>
<dbReference type="CDD" id="cd04791">
    <property type="entry name" value="LanC_SerThrkinase"/>
    <property type="match status" value="1"/>
</dbReference>
<dbReference type="PROSITE" id="PS00109">
    <property type="entry name" value="PROTEIN_KINASE_TYR"/>
    <property type="match status" value="1"/>
</dbReference>
<dbReference type="RefSeq" id="WP_289959733.1">
    <property type="nucleotide sequence ID" value="NZ_JAUEMJ010000011.1"/>
</dbReference>
<dbReference type="Pfam" id="PF05147">
    <property type="entry name" value="LANC_like"/>
    <property type="match status" value="1"/>
</dbReference>
<dbReference type="InterPro" id="IPR007822">
    <property type="entry name" value="LANC-like"/>
</dbReference>